<gene>
    <name evidence="3" type="ORF">KIH74_29305</name>
</gene>
<dbReference type="InterPro" id="IPR016024">
    <property type="entry name" value="ARM-type_fold"/>
</dbReference>
<dbReference type="InterPro" id="IPR021133">
    <property type="entry name" value="HEAT_type_2"/>
</dbReference>
<dbReference type="PANTHER" id="PTHR12697">
    <property type="entry name" value="PBS LYASE HEAT-LIKE PROTEIN"/>
    <property type="match status" value="1"/>
</dbReference>
<evidence type="ECO:0000313" key="3">
    <source>
        <dbReference type="EMBL" id="MBT0773077.1"/>
    </source>
</evidence>
<dbReference type="EMBL" id="JAHBAY010000015">
    <property type="protein sequence ID" value="MBT0773077.1"/>
    <property type="molecule type" value="Genomic_DNA"/>
</dbReference>
<comment type="caution">
    <text evidence="3">The sequence shown here is derived from an EMBL/GenBank/DDBJ whole genome shotgun (WGS) entry which is preliminary data.</text>
</comment>
<protein>
    <submittedName>
        <fullName evidence="3">HEAT repeat domain-containing protein</fullName>
    </submittedName>
</protein>
<name>A0ABS5TPP8_9ACTN</name>
<feature type="transmembrane region" description="Helical" evidence="2">
    <location>
        <begin position="6"/>
        <end position="28"/>
    </location>
</feature>
<proteinExistence type="predicted"/>
<evidence type="ECO:0000256" key="1">
    <source>
        <dbReference type="ARBA" id="ARBA00045876"/>
    </source>
</evidence>
<dbReference type="PANTHER" id="PTHR12697:SF5">
    <property type="entry name" value="DEOXYHYPUSINE HYDROXYLASE"/>
    <property type="match status" value="1"/>
</dbReference>
<dbReference type="Proteomes" id="UP001197247">
    <property type="component" value="Unassembled WGS sequence"/>
</dbReference>
<keyword evidence="4" id="KW-1185">Reference proteome</keyword>
<dbReference type="InterPro" id="IPR004155">
    <property type="entry name" value="PBS_lyase_HEAT"/>
</dbReference>
<keyword evidence="2" id="KW-0472">Membrane</keyword>
<evidence type="ECO:0000256" key="2">
    <source>
        <dbReference type="SAM" id="Phobius"/>
    </source>
</evidence>
<dbReference type="Gene3D" id="1.25.10.10">
    <property type="entry name" value="Leucine-rich Repeat Variant"/>
    <property type="match status" value="2"/>
</dbReference>
<dbReference type="PROSITE" id="PS50077">
    <property type="entry name" value="HEAT_REPEAT"/>
    <property type="match status" value="1"/>
</dbReference>
<comment type="function">
    <text evidence="1">Catalyzes the hydroxylation of the N(6)-(4-aminobutyl)-L-lysine intermediate produced by deoxyhypusine synthase/DHPS on a critical lysine of the eukaryotic translation initiation factor 5A/eIF-5A. This is the second step of the post-translational modification of that lysine into an unusual amino acid residue named hypusine. Hypusination is unique to mature eIF-5A factor and is essential for its function.</text>
</comment>
<dbReference type="RefSeq" id="WP_214159610.1">
    <property type="nucleotide sequence ID" value="NZ_JAHBAY010000015.1"/>
</dbReference>
<dbReference type="InterPro" id="IPR011989">
    <property type="entry name" value="ARM-like"/>
</dbReference>
<dbReference type="SMART" id="SM00567">
    <property type="entry name" value="EZ_HEAT"/>
    <property type="match status" value="6"/>
</dbReference>
<accession>A0ABS5TPP8</accession>
<keyword evidence="2" id="KW-1133">Transmembrane helix</keyword>
<dbReference type="SUPFAM" id="SSF48371">
    <property type="entry name" value="ARM repeat"/>
    <property type="match status" value="1"/>
</dbReference>
<dbReference type="Pfam" id="PF13646">
    <property type="entry name" value="HEAT_2"/>
    <property type="match status" value="2"/>
</dbReference>
<evidence type="ECO:0000313" key="4">
    <source>
        <dbReference type="Proteomes" id="UP001197247"/>
    </source>
</evidence>
<organism evidence="3 4">
    <name type="scientific">Kineosporia corallincola</name>
    <dbReference type="NCBI Taxonomy" id="2835133"/>
    <lineage>
        <taxon>Bacteria</taxon>
        <taxon>Bacillati</taxon>
        <taxon>Actinomycetota</taxon>
        <taxon>Actinomycetes</taxon>
        <taxon>Kineosporiales</taxon>
        <taxon>Kineosporiaceae</taxon>
        <taxon>Kineosporia</taxon>
    </lineage>
</organism>
<reference evidence="3 4" key="1">
    <citation type="submission" date="2021-05" db="EMBL/GenBank/DDBJ databases">
        <title>Kineosporia and Streptomyces sp. nov. two new marine actinobacteria isolated from Coral.</title>
        <authorList>
            <person name="Buangrab K."/>
            <person name="Sutthacheep M."/>
            <person name="Yeemin T."/>
            <person name="Harunari E."/>
            <person name="Igarashi Y."/>
            <person name="Kanchanasin P."/>
            <person name="Tanasupawat S."/>
            <person name="Phongsopitanun W."/>
        </authorList>
    </citation>
    <scope>NUCLEOTIDE SEQUENCE [LARGE SCALE GENOMIC DNA]</scope>
    <source>
        <strain evidence="3 4">J2-2</strain>
    </source>
</reference>
<sequence>MSTGAILLIAATLNLALIIGLSLTTALLKARRERRARRHEQELALLRPVMMRYLATWEDGDAHDLADMLIGYHGVTTSFEELVAGLLPKLRGADRSMLVDILRRRGTIDQARQGTGSRWAVRRYRAVELLGAAGVSEGIPDAAALLGDRNTDVRLAAVRALGRIGTVEAAAALLEHLDSDEGRKHPIPPHPVTMALLRIGTDATDPLTRALEAGQVEVRTIATEVLGVLGVYPAVAGLQARMRLDPSASVRLGATHALGRLSMPSSAGDLTAMLRTEEDVEVLAAACAALGRIIDPSTIPDLEHAVAHPHPTVRVAAAMALVPFGATGLDRLREIAQRDAEGGDAAREVLARNSIATDTTPLISL</sequence>
<keyword evidence="2" id="KW-0812">Transmembrane</keyword>